<evidence type="ECO:0000313" key="2">
    <source>
        <dbReference type="Proteomes" id="UP001152320"/>
    </source>
</evidence>
<evidence type="ECO:0000313" key="1">
    <source>
        <dbReference type="EMBL" id="KAJ8026110.1"/>
    </source>
</evidence>
<evidence type="ECO:0008006" key="3">
    <source>
        <dbReference type="Google" id="ProtNLM"/>
    </source>
</evidence>
<comment type="caution">
    <text evidence="1">The sequence shown here is derived from an EMBL/GenBank/DDBJ whole genome shotgun (WGS) entry which is preliminary data.</text>
</comment>
<proteinExistence type="predicted"/>
<dbReference type="InterPro" id="IPR036397">
    <property type="entry name" value="RNaseH_sf"/>
</dbReference>
<reference evidence="1" key="1">
    <citation type="submission" date="2021-10" db="EMBL/GenBank/DDBJ databases">
        <title>Tropical sea cucumber genome reveals ecological adaptation and Cuvierian tubules defense mechanism.</title>
        <authorList>
            <person name="Chen T."/>
        </authorList>
    </citation>
    <scope>NUCLEOTIDE SEQUENCE</scope>
    <source>
        <strain evidence="1">Nanhai2018</strain>
        <tissue evidence="1">Muscle</tissue>
    </source>
</reference>
<dbReference type="OrthoDB" id="10066543at2759"/>
<organism evidence="1 2">
    <name type="scientific">Holothuria leucospilota</name>
    <name type="common">Black long sea cucumber</name>
    <name type="synonym">Mertensiothuria leucospilota</name>
    <dbReference type="NCBI Taxonomy" id="206669"/>
    <lineage>
        <taxon>Eukaryota</taxon>
        <taxon>Metazoa</taxon>
        <taxon>Echinodermata</taxon>
        <taxon>Eleutherozoa</taxon>
        <taxon>Echinozoa</taxon>
        <taxon>Holothuroidea</taxon>
        <taxon>Aspidochirotacea</taxon>
        <taxon>Aspidochirotida</taxon>
        <taxon>Holothuriidae</taxon>
        <taxon>Holothuria</taxon>
    </lineage>
</organism>
<dbReference type="AlphaFoldDB" id="A0A9Q0YPD1"/>
<dbReference type="GO" id="GO:0003676">
    <property type="term" value="F:nucleic acid binding"/>
    <property type="evidence" value="ECO:0007669"/>
    <property type="project" value="InterPro"/>
</dbReference>
<dbReference type="Proteomes" id="UP001152320">
    <property type="component" value="Chromosome 17"/>
</dbReference>
<accession>A0A9Q0YPD1</accession>
<dbReference type="EMBL" id="JAIZAY010000017">
    <property type="protein sequence ID" value="KAJ8026110.1"/>
    <property type="molecule type" value="Genomic_DNA"/>
</dbReference>
<sequence length="70" mass="7948">MAYGMDSDTFLNSFYCFVSRRGIPEEVLSDNGSKFIGSNRELRELYESLDKTRIQEVTANGGYNGHSFLL</sequence>
<name>A0A9Q0YPD1_HOLLE</name>
<gene>
    <name evidence="1" type="ORF">HOLleu_33856</name>
</gene>
<keyword evidence="2" id="KW-1185">Reference proteome</keyword>
<protein>
    <recommendedName>
        <fullName evidence="3">Integrase catalytic domain-containing protein</fullName>
    </recommendedName>
</protein>
<dbReference type="Gene3D" id="3.30.420.10">
    <property type="entry name" value="Ribonuclease H-like superfamily/Ribonuclease H"/>
    <property type="match status" value="1"/>
</dbReference>